<sequence>MSKTETNKPTIPYRQIRALYHSDTISLYQAYSATIAIPAVAHQRLDASPTFSPTRMTWFKPSWCWMMYRSGYSYKDVNQSHILALTMSHAKFRELLMHAVVCGKGTLTKEQKAKDVRVQWDPERGPRLEPLGHRSLQVGVSGETGRKMVRDWIVGIGDVTERAREMKQVVDQEGEAVDWRMLVERGLVLEEREYVVDDELRKVLEMDKR</sequence>
<proteinExistence type="predicted"/>
<evidence type="ECO:0000313" key="1">
    <source>
        <dbReference type="EMBL" id="MDI1490509.1"/>
    </source>
</evidence>
<dbReference type="AlphaFoldDB" id="A0AA43QRR6"/>
<dbReference type="EMBL" id="JAPUFD010000012">
    <property type="protein sequence ID" value="MDI1490509.1"/>
    <property type="molecule type" value="Genomic_DNA"/>
</dbReference>
<accession>A0AA43QRR6</accession>
<protein>
    <recommendedName>
        <fullName evidence="3">ATP-dependent RNA helicase DHX8</fullName>
    </recommendedName>
</protein>
<evidence type="ECO:0000313" key="2">
    <source>
        <dbReference type="Proteomes" id="UP001161017"/>
    </source>
</evidence>
<evidence type="ECO:0008006" key="3">
    <source>
        <dbReference type="Google" id="ProtNLM"/>
    </source>
</evidence>
<reference evidence="1" key="1">
    <citation type="journal article" date="2023" name="Genome Biol. Evol.">
        <title>First Whole Genome Sequence and Flow Cytometry Genome Size Data for the Lichen-Forming Fungus Ramalina farinacea (Ascomycota).</title>
        <authorList>
            <person name="Llewellyn T."/>
            <person name="Mian S."/>
            <person name="Hill R."/>
            <person name="Leitch I.J."/>
            <person name="Gaya E."/>
        </authorList>
    </citation>
    <scope>NUCLEOTIDE SEQUENCE</scope>
    <source>
        <strain evidence="1">LIQ254RAFAR</strain>
    </source>
</reference>
<gene>
    <name evidence="1" type="ORF">OHK93_001713</name>
</gene>
<dbReference type="InterPro" id="IPR025633">
    <property type="entry name" value="DUF4291"/>
</dbReference>
<dbReference type="Pfam" id="PF14124">
    <property type="entry name" value="DUF4291"/>
    <property type="match status" value="1"/>
</dbReference>
<organism evidence="1 2">
    <name type="scientific">Ramalina farinacea</name>
    <dbReference type="NCBI Taxonomy" id="258253"/>
    <lineage>
        <taxon>Eukaryota</taxon>
        <taxon>Fungi</taxon>
        <taxon>Dikarya</taxon>
        <taxon>Ascomycota</taxon>
        <taxon>Pezizomycotina</taxon>
        <taxon>Lecanoromycetes</taxon>
        <taxon>OSLEUM clade</taxon>
        <taxon>Lecanoromycetidae</taxon>
        <taxon>Lecanorales</taxon>
        <taxon>Lecanorineae</taxon>
        <taxon>Ramalinaceae</taxon>
        <taxon>Ramalina</taxon>
    </lineage>
</organism>
<keyword evidence="2" id="KW-1185">Reference proteome</keyword>
<dbReference type="Proteomes" id="UP001161017">
    <property type="component" value="Unassembled WGS sequence"/>
</dbReference>
<dbReference type="PANTHER" id="PTHR38567">
    <property type="entry name" value="DUF4291 DOMAIN-CONTAINING PROTEIN"/>
    <property type="match status" value="1"/>
</dbReference>
<comment type="caution">
    <text evidence="1">The sequence shown here is derived from an EMBL/GenBank/DDBJ whole genome shotgun (WGS) entry which is preliminary data.</text>
</comment>
<dbReference type="PANTHER" id="PTHR38567:SF1">
    <property type="entry name" value="DUF4291 DOMAIN-CONTAINING PROTEIN"/>
    <property type="match status" value="1"/>
</dbReference>
<name>A0AA43QRR6_9LECA</name>